<dbReference type="AlphaFoldDB" id="A0A2M7D7Q5"/>
<evidence type="ECO:0000256" key="3">
    <source>
        <dbReference type="ARBA" id="ARBA00022723"/>
    </source>
</evidence>
<dbReference type="InterPro" id="IPR023572">
    <property type="entry name" value="Archease_dom"/>
</dbReference>
<evidence type="ECO:0000313" key="6">
    <source>
        <dbReference type="EMBL" id="PIV42482.1"/>
    </source>
</evidence>
<sequence>MKKYEILEHKADLKIRAFGKTKEELFLNMLSGMSENMKPELQKPGEKTKRKIKLSSFDFQALLVDFLSEILYLSQVNKEVFFEAKFKKFTDKEIEAGISGQKVERFGEDIKAVTHHNLEIKQTKDKTWEGTVLFDI</sequence>
<dbReference type="SUPFAM" id="SSF69819">
    <property type="entry name" value="MTH1598-like"/>
    <property type="match status" value="1"/>
</dbReference>
<gene>
    <name evidence="6" type="ORF">COS26_02035</name>
</gene>
<evidence type="ECO:0000256" key="4">
    <source>
        <dbReference type="ARBA" id="ARBA00022837"/>
    </source>
</evidence>
<accession>A0A2M7D7Q5</accession>
<dbReference type="InterPro" id="IPR036820">
    <property type="entry name" value="Archease_dom_sf"/>
</dbReference>
<proteinExistence type="inferred from homology"/>
<dbReference type="PANTHER" id="PTHR12682">
    <property type="entry name" value="ARCHEASE"/>
    <property type="match status" value="1"/>
</dbReference>
<reference evidence="7" key="1">
    <citation type="submission" date="2017-09" db="EMBL/GenBank/DDBJ databases">
        <title>Depth-based differentiation of microbial function through sediment-hosted aquifers and enrichment of novel symbionts in the deep terrestrial subsurface.</title>
        <authorList>
            <person name="Probst A.J."/>
            <person name="Ladd B."/>
            <person name="Jarett J.K."/>
            <person name="Geller-Mcgrath D.E."/>
            <person name="Sieber C.M.K."/>
            <person name="Emerson J.B."/>
            <person name="Anantharaman K."/>
            <person name="Thomas B.C."/>
            <person name="Malmstrom R."/>
            <person name="Stieglmeier M."/>
            <person name="Klingl A."/>
            <person name="Woyke T."/>
            <person name="Ryan C.M."/>
            <person name="Banfield J.F."/>
        </authorList>
    </citation>
    <scope>NUCLEOTIDE SEQUENCE [LARGE SCALE GENOMIC DNA]</scope>
</reference>
<evidence type="ECO:0000256" key="1">
    <source>
        <dbReference type="ARBA" id="ARBA00007963"/>
    </source>
</evidence>
<name>A0A2M7D7Q5_9BACT</name>
<organism evidence="6 7">
    <name type="scientific">Candidatus Nealsonbacteria bacterium CG02_land_8_20_14_3_00_40_11</name>
    <dbReference type="NCBI Taxonomy" id="1974700"/>
    <lineage>
        <taxon>Bacteria</taxon>
        <taxon>Candidatus Nealsoniibacteriota</taxon>
    </lineage>
</organism>
<evidence type="ECO:0000313" key="7">
    <source>
        <dbReference type="Proteomes" id="UP000230304"/>
    </source>
</evidence>
<keyword evidence="4" id="KW-0106">Calcium</keyword>
<evidence type="ECO:0000256" key="2">
    <source>
        <dbReference type="ARBA" id="ARBA00022694"/>
    </source>
</evidence>
<feature type="domain" description="Archease" evidence="5">
    <location>
        <begin position="4"/>
        <end position="136"/>
    </location>
</feature>
<dbReference type="Proteomes" id="UP000230304">
    <property type="component" value="Unassembled WGS sequence"/>
</dbReference>
<dbReference type="InterPro" id="IPR002804">
    <property type="entry name" value="Archease"/>
</dbReference>
<comment type="caution">
    <text evidence="6">The sequence shown here is derived from an EMBL/GenBank/DDBJ whole genome shotgun (WGS) entry which is preliminary data.</text>
</comment>
<dbReference type="PANTHER" id="PTHR12682:SF11">
    <property type="entry name" value="PROTEIN ARCHEASE"/>
    <property type="match status" value="1"/>
</dbReference>
<evidence type="ECO:0000259" key="5">
    <source>
        <dbReference type="Pfam" id="PF01951"/>
    </source>
</evidence>
<comment type="similarity">
    <text evidence="1">Belongs to the archease family.</text>
</comment>
<dbReference type="GO" id="GO:0046872">
    <property type="term" value="F:metal ion binding"/>
    <property type="evidence" value="ECO:0007669"/>
    <property type="project" value="UniProtKB-KW"/>
</dbReference>
<dbReference type="EMBL" id="PEUA01000046">
    <property type="protein sequence ID" value="PIV42482.1"/>
    <property type="molecule type" value="Genomic_DNA"/>
</dbReference>
<dbReference type="Gene3D" id="3.55.10.10">
    <property type="entry name" value="Archease domain"/>
    <property type="match status" value="1"/>
</dbReference>
<keyword evidence="2" id="KW-0819">tRNA processing</keyword>
<dbReference type="GO" id="GO:0008033">
    <property type="term" value="P:tRNA processing"/>
    <property type="evidence" value="ECO:0007669"/>
    <property type="project" value="UniProtKB-KW"/>
</dbReference>
<keyword evidence="3" id="KW-0479">Metal-binding</keyword>
<dbReference type="Pfam" id="PF01951">
    <property type="entry name" value="Archease"/>
    <property type="match status" value="1"/>
</dbReference>
<protein>
    <submittedName>
        <fullName evidence="6">Archease</fullName>
    </submittedName>
</protein>